<dbReference type="PANTHER" id="PTHR33048">
    <property type="entry name" value="PTH11-LIKE INTEGRAL MEMBRANE PROTEIN (AFU_ORTHOLOGUE AFUA_5G11245)"/>
    <property type="match status" value="1"/>
</dbReference>
<keyword evidence="2 6" id="KW-0812">Transmembrane</keyword>
<keyword evidence="3 6" id="KW-1133">Transmembrane helix</keyword>
<proteinExistence type="inferred from homology"/>
<evidence type="ECO:0000313" key="8">
    <source>
        <dbReference type="EMBL" id="KAL2815865.1"/>
    </source>
</evidence>
<organism evidence="8 9">
    <name type="scientific">Aspergillus cavernicola</name>
    <dbReference type="NCBI Taxonomy" id="176166"/>
    <lineage>
        <taxon>Eukaryota</taxon>
        <taxon>Fungi</taxon>
        <taxon>Dikarya</taxon>
        <taxon>Ascomycota</taxon>
        <taxon>Pezizomycotina</taxon>
        <taxon>Eurotiomycetes</taxon>
        <taxon>Eurotiomycetidae</taxon>
        <taxon>Eurotiales</taxon>
        <taxon>Aspergillaceae</taxon>
        <taxon>Aspergillus</taxon>
        <taxon>Aspergillus subgen. Nidulantes</taxon>
    </lineage>
</organism>
<evidence type="ECO:0000313" key="9">
    <source>
        <dbReference type="Proteomes" id="UP001610335"/>
    </source>
</evidence>
<evidence type="ECO:0000256" key="5">
    <source>
        <dbReference type="ARBA" id="ARBA00038359"/>
    </source>
</evidence>
<evidence type="ECO:0000256" key="4">
    <source>
        <dbReference type="ARBA" id="ARBA00023136"/>
    </source>
</evidence>
<comment type="caution">
    <text evidence="8">The sequence shown here is derived from an EMBL/GenBank/DDBJ whole genome shotgun (WGS) entry which is preliminary data.</text>
</comment>
<dbReference type="EMBL" id="JBFXLS010000107">
    <property type="protein sequence ID" value="KAL2815865.1"/>
    <property type="molecule type" value="Genomic_DNA"/>
</dbReference>
<feature type="transmembrane region" description="Helical" evidence="6">
    <location>
        <begin position="121"/>
        <end position="146"/>
    </location>
</feature>
<protein>
    <recommendedName>
        <fullName evidence="7">Rhodopsin domain-containing protein</fullName>
    </recommendedName>
</protein>
<dbReference type="InterPro" id="IPR049326">
    <property type="entry name" value="Rhodopsin_dom_fungi"/>
</dbReference>
<dbReference type="PANTHER" id="PTHR33048:SF124">
    <property type="entry name" value="INTEGRAL MEMBRANE PROTEIN"/>
    <property type="match status" value="1"/>
</dbReference>
<feature type="transmembrane region" description="Helical" evidence="6">
    <location>
        <begin position="12"/>
        <end position="29"/>
    </location>
</feature>
<dbReference type="InterPro" id="IPR052337">
    <property type="entry name" value="SAT4-like"/>
</dbReference>
<keyword evidence="4 6" id="KW-0472">Membrane</keyword>
<dbReference type="Proteomes" id="UP001610335">
    <property type="component" value="Unassembled WGS sequence"/>
</dbReference>
<feature type="transmembrane region" description="Helical" evidence="6">
    <location>
        <begin position="152"/>
        <end position="173"/>
    </location>
</feature>
<reference evidence="8 9" key="1">
    <citation type="submission" date="2024-07" db="EMBL/GenBank/DDBJ databases">
        <title>Section-level genome sequencing and comparative genomics of Aspergillus sections Usti and Cavernicolus.</title>
        <authorList>
            <consortium name="Lawrence Berkeley National Laboratory"/>
            <person name="Nybo J.L."/>
            <person name="Vesth T.C."/>
            <person name="Theobald S."/>
            <person name="Frisvad J.C."/>
            <person name="Larsen T.O."/>
            <person name="Kjaerboelling I."/>
            <person name="Rothschild-Mancinelli K."/>
            <person name="Lyhne E.K."/>
            <person name="Kogle M.E."/>
            <person name="Barry K."/>
            <person name="Clum A."/>
            <person name="Na H."/>
            <person name="Ledsgaard L."/>
            <person name="Lin J."/>
            <person name="Lipzen A."/>
            <person name="Kuo A."/>
            <person name="Riley R."/>
            <person name="Mondo S."/>
            <person name="LaButti K."/>
            <person name="Haridas S."/>
            <person name="Pangalinan J."/>
            <person name="Salamov A.A."/>
            <person name="Simmons B.A."/>
            <person name="Magnuson J.K."/>
            <person name="Chen J."/>
            <person name="Drula E."/>
            <person name="Henrissat B."/>
            <person name="Wiebenga A."/>
            <person name="Lubbers R.J."/>
            <person name="Gomes A.C."/>
            <person name="Makela M.R."/>
            <person name="Stajich J."/>
            <person name="Grigoriev I.V."/>
            <person name="Mortensen U.H."/>
            <person name="De vries R.P."/>
            <person name="Baker S.E."/>
            <person name="Andersen M.R."/>
        </authorList>
    </citation>
    <scope>NUCLEOTIDE SEQUENCE [LARGE SCALE GENOMIC DNA]</scope>
    <source>
        <strain evidence="8 9">CBS 600.67</strain>
    </source>
</reference>
<evidence type="ECO:0000256" key="3">
    <source>
        <dbReference type="ARBA" id="ARBA00022989"/>
    </source>
</evidence>
<feature type="transmembrane region" description="Helical" evidence="6">
    <location>
        <begin position="82"/>
        <end position="109"/>
    </location>
</feature>
<keyword evidence="9" id="KW-1185">Reference proteome</keyword>
<comment type="similarity">
    <text evidence="5">Belongs to the SAT4 family.</text>
</comment>
<accession>A0ABR4HKL4</accession>
<evidence type="ECO:0000256" key="2">
    <source>
        <dbReference type="ARBA" id="ARBA00022692"/>
    </source>
</evidence>
<evidence type="ECO:0000256" key="6">
    <source>
        <dbReference type="SAM" id="Phobius"/>
    </source>
</evidence>
<evidence type="ECO:0000259" key="7">
    <source>
        <dbReference type="Pfam" id="PF20684"/>
    </source>
</evidence>
<dbReference type="Pfam" id="PF20684">
    <property type="entry name" value="Fung_rhodopsin"/>
    <property type="match status" value="1"/>
</dbReference>
<comment type="subcellular location">
    <subcellularLocation>
        <location evidence="1">Membrane</location>
        <topology evidence="1">Multi-pass membrane protein</topology>
    </subcellularLocation>
</comment>
<gene>
    <name evidence="8" type="ORF">BDW59DRAFT_175983</name>
</gene>
<name>A0ABR4HKL4_9EURO</name>
<feature type="domain" description="Rhodopsin" evidence="7">
    <location>
        <begin position="68"/>
        <end position="205"/>
    </location>
</feature>
<feature type="transmembrane region" description="Helical" evidence="6">
    <location>
        <begin position="185"/>
        <end position="204"/>
    </location>
</feature>
<evidence type="ECO:0000256" key="1">
    <source>
        <dbReference type="ARBA" id="ARBA00004141"/>
    </source>
</evidence>
<sequence>MLVIRETGVTANFTIAAVGITLCTSYLMMRIYTKARLMRRFWLDDVFIIFACIFSLATQSIILCRPRLLILYYILLHHLTTLWKYTIYTLASLITSYSIVLVLSLIFACSPIHKDCINRNAVYLATAITNTVSDLVLIAIPVPIVLKLRLPVLQRVGVICDLGFGGVALMSIIHLATLMPQVTGLIEANLIILCACLPYLWQFLRHHAPRVICEPILAAEGGEGWGWGGGLQWELIGGIYS</sequence>
<feature type="transmembrane region" description="Helical" evidence="6">
    <location>
        <begin position="41"/>
        <end position="62"/>
    </location>
</feature>